<dbReference type="PATRIC" id="fig|1185652.3.peg.5831"/>
<feature type="transmembrane region" description="Helical" evidence="6">
    <location>
        <begin position="82"/>
        <end position="101"/>
    </location>
</feature>
<name>I3XE32_SINF2</name>
<dbReference type="InterPro" id="IPR005829">
    <property type="entry name" value="Sugar_transporter_CS"/>
</dbReference>
<feature type="transmembrane region" description="Helical" evidence="6">
    <location>
        <begin position="211"/>
        <end position="232"/>
    </location>
</feature>
<evidence type="ECO:0000256" key="3">
    <source>
        <dbReference type="ARBA" id="ARBA00022989"/>
    </source>
</evidence>
<feature type="transmembrane region" description="Helical" evidence="6">
    <location>
        <begin position="252"/>
        <end position="273"/>
    </location>
</feature>
<evidence type="ECO:0000256" key="5">
    <source>
        <dbReference type="SAM" id="MobiDB-lite"/>
    </source>
</evidence>
<dbReference type="Pfam" id="PF07690">
    <property type="entry name" value="MFS_1"/>
    <property type="match status" value="1"/>
</dbReference>
<evidence type="ECO:0000313" key="8">
    <source>
        <dbReference type="EMBL" id="AFL54138.1"/>
    </source>
</evidence>
<sequence>MPILSDLRSLTSPQRNAVVASFLGWMLDAFDFFILVFVMKYVAEEFGTDIERVTIALTLTLAMRPLGALIFGYAADRFGRRPVLMVNILLYSALEFASGFAPTLTMLIILRALYGIAMGGEWGVGASLTMETIPPKTRGLVSGFLQAGYPAGYLLASLAFYLLFPLVGWRGMFMIGVLPALIVFYVRSNIDESPVFLARRQKPDRSALWRTLRRHAGLAIYTILLMTAFNFFSHGTQDLYPTFLEVQQKFSTTTVGAIAVVYNIGAIFGGITFGLLSERMGRRRAIVFAALLAIPVIPLWVYSSGPLLLALGAFLMQFAVQGAWGIIPAHLNELSPDEIRGTFPGVTYQLGNLLASANATLQAGLAEHYNGDYAFALAMVVGVVAVAVVLLAGFGVEAKGVEFGRAQDDNRSGDSSRLETGPVAPS</sequence>
<evidence type="ECO:0000256" key="4">
    <source>
        <dbReference type="ARBA" id="ARBA00023136"/>
    </source>
</evidence>
<evidence type="ECO:0000256" key="1">
    <source>
        <dbReference type="ARBA" id="ARBA00004141"/>
    </source>
</evidence>
<feature type="transmembrane region" description="Helical" evidence="6">
    <location>
        <begin position="373"/>
        <end position="396"/>
    </location>
</feature>
<keyword evidence="3 6" id="KW-1133">Transmembrane helix</keyword>
<dbReference type="SUPFAM" id="SSF103473">
    <property type="entry name" value="MFS general substrate transporter"/>
    <property type="match status" value="1"/>
</dbReference>
<dbReference type="PROSITE" id="PS00217">
    <property type="entry name" value="SUGAR_TRANSPORT_2"/>
    <property type="match status" value="1"/>
</dbReference>
<feature type="region of interest" description="Disordered" evidence="5">
    <location>
        <begin position="406"/>
        <end position="426"/>
    </location>
</feature>
<dbReference type="eggNOG" id="COG2814">
    <property type="taxonomic scope" value="Bacteria"/>
</dbReference>
<protein>
    <submittedName>
        <fullName evidence="8">Putative metabolite transport protein YjhB</fullName>
    </submittedName>
</protein>
<keyword evidence="2 6" id="KW-0812">Transmembrane</keyword>
<feature type="transmembrane region" description="Helical" evidence="6">
    <location>
        <begin position="21"/>
        <end position="43"/>
    </location>
</feature>
<dbReference type="CDD" id="cd17316">
    <property type="entry name" value="MFS_SV2_like"/>
    <property type="match status" value="1"/>
</dbReference>
<dbReference type="PANTHER" id="PTHR23508">
    <property type="entry name" value="CARBOXYLIC ACID TRANSPORTER PROTEIN HOMOLOG"/>
    <property type="match status" value="1"/>
</dbReference>
<gene>
    <name evidence="8" type="primary">yjhB</name>
    <name evidence="8" type="ORF">USDA257_c56240</name>
</gene>
<dbReference type="EMBL" id="CP003563">
    <property type="protein sequence ID" value="AFL54138.1"/>
    <property type="molecule type" value="Genomic_DNA"/>
</dbReference>
<feature type="compositionally biased region" description="Basic and acidic residues" evidence="5">
    <location>
        <begin position="406"/>
        <end position="417"/>
    </location>
</feature>
<dbReference type="PANTHER" id="PTHR23508:SF10">
    <property type="entry name" value="CARBOXYLIC ACID TRANSPORTER PROTEIN HOMOLOG"/>
    <property type="match status" value="1"/>
</dbReference>
<keyword evidence="4 6" id="KW-0472">Membrane</keyword>
<dbReference type="GO" id="GO:0046943">
    <property type="term" value="F:carboxylic acid transmembrane transporter activity"/>
    <property type="evidence" value="ECO:0007669"/>
    <property type="project" value="TreeGrafter"/>
</dbReference>
<dbReference type="InterPro" id="IPR020846">
    <property type="entry name" value="MFS_dom"/>
</dbReference>
<dbReference type="InterPro" id="IPR011701">
    <property type="entry name" value="MFS"/>
</dbReference>
<accession>I3XE32</accession>
<feature type="transmembrane region" description="Helical" evidence="6">
    <location>
        <begin position="140"/>
        <end position="163"/>
    </location>
</feature>
<evidence type="ECO:0000313" key="9">
    <source>
        <dbReference type="Proteomes" id="UP000006180"/>
    </source>
</evidence>
<dbReference type="KEGG" id="sfd:USDA257_c56240"/>
<dbReference type="Proteomes" id="UP000006180">
    <property type="component" value="Chromosome"/>
</dbReference>
<dbReference type="HOGENOM" id="CLU_001265_46_1_5"/>
<evidence type="ECO:0000256" key="6">
    <source>
        <dbReference type="SAM" id="Phobius"/>
    </source>
</evidence>
<dbReference type="GO" id="GO:0005886">
    <property type="term" value="C:plasma membrane"/>
    <property type="evidence" value="ECO:0007669"/>
    <property type="project" value="TreeGrafter"/>
</dbReference>
<dbReference type="STRING" id="1185652.USDA257_c56240"/>
<dbReference type="InterPro" id="IPR036259">
    <property type="entry name" value="MFS_trans_sf"/>
</dbReference>
<organism evidence="8 9">
    <name type="scientific">Sinorhizobium fredii (strain USDA 257)</name>
    <dbReference type="NCBI Taxonomy" id="1185652"/>
    <lineage>
        <taxon>Bacteria</taxon>
        <taxon>Pseudomonadati</taxon>
        <taxon>Pseudomonadota</taxon>
        <taxon>Alphaproteobacteria</taxon>
        <taxon>Hyphomicrobiales</taxon>
        <taxon>Rhizobiaceae</taxon>
        <taxon>Sinorhizobium/Ensifer group</taxon>
        <taxon>Sinorhizobium</taxon>
    </lineage>
</organism>
<feature type="transmembrane region" description="Helical" evidence="6">
    <location>
        <begin position="55"/>
        <end position="75"/>
    </location>
</feature>
<feature type="domain" description="Major facilitator superfamily (MFS) profile" evidence="7">
    <location>
        <begin position="17"/>
        <end position="399"/>
    </location>
</feature>
<dbReference type="PROSITE" id="PS50850">
    <property type="entry name" value="MFS"/>
    <property type="match status" value="1"/>
</dbReference>
<reference evidence="8 9" key="1">
    <citation type="journal article" date="2012" name="J. Bacteriol.">
        <title>Complete genome sequence of the broad-host-range strain Sinorhizobium fredii USDA257.</title>
        <authorList>
            <person name="Schuldes J."/>
            <person name="Rodriguez Orbegoso M."/>
            <person name="Schmeisser C."/>
            <person name="Krishnan H.B."/>
            <person name="Daniel R."/>
            <person name="Streit W.R."/>
        </authorList>
    </citation>
    <scope>NUCLEOTIDE SEQUENCE [LARGE SCALE GENOMIC DNA]</scope>
    <source>
        <strain evidence="8 9">USDA 257</strain>
    </source>
</reference>
<dbReference type="RefSeq" id="WP_014766249.1">
    <property type="nucleotide sequence ID" value="NC_018000.1"/>
</dbReference>
<proteinExistence type="predicted"/>
<comment type="subcellular location">
    <subcellularLocation>
        <location evidence="1">Membrane</location>
        <topology evidence="1">Multi-pass membrane protein</topology>
    </subcellularLocation>
</comment>
<dbReference type="AlphaFoldDB" id="I3XE32"/>
<evidence type="ECO:0000256" key="2">
    <source>
        <dbReference type="ARBA" id="ARBA00022692"/>
    </source>
</evidence>
<feature type="transmembrane region" description="Helical" evidence="6">
    <location>
        <begin position="285"/>
        <end position="302"/>
    </location>
</feature>
<evidence type="ECO:0000259" key="7">
    <source>
        <dbReference type="PROSITE" id="PS50850"/>
    </source>
</evidence>
<dbReference type="Gene3D" id="1.20.1250.20">
    <property type="entry name" value="MFS general substrate transporter like domains"/>
    <property type="match status" value="2"/>
</dbReference>